<protein>
    <submittedName>
        <fullName evidence="2">Uncharacterized protein</fullName>
    </submittedName>
</protein>
<sequence length="72" mass="7652">MALINPRERHGVKGEETDLGERQQGGDRTRHIIVTWGGTYYPHPGRAGGGRIPHGGQSMGEGSDTGVRGEGT</sequence>
<evidence type="ECO:0000313" key="2">
    <source>
        <dbReference type="EMBL" id="KAG8535745.1"/>
    </source>
</evidence>
<proteinExistence type="predicted"/>
<comment type="caution">
    <text evidence="2">The sequence shown here is derived from an EMBL/GenBank/DDBJ whole genome shotgun (WGS) entry which is preliminary data.</text>
</comment>
<accession>A0AAV6YLB4</accession>
<feature type="region of interest" description="Disordered" evidence="1">
    <location>
        <begin position="1"/>
        <end position="28"/>
    </location>
</feature>
<reference evidence="2" key="1">
    <citation type="thesis" date="2020" institute="ProQuest LLC" country="789 East Eisenhower Parkway, Ann Arbor, MI, USA">
        <title>Comparative Genomics and Chromosome Evolution.</title>
        <authorList>
            <person name="Mudd A.B."/>
        </authorList>
    </citation>
    <scope>NUCLEOTIDE SEQUENCE</scope>
    <source>
        <strain evidence="2">237g6f4</strain>
        <tissue evidence="2">Blood</tissue>
    </source>
</reference>
<dbReference type="Proteomes" id="UP000824782">
    <property type="component" value="Unassembled WGS sequence"/>
</dbReference>
<dbReference type="EMBL" id="WNYA01058283">
    <property type="protein sequence ID" value="KAG8535745.1"/>
    <property type="molecule type" value="Genomic_DNA"/>
</dbReference>
<feature type="region of interest" description="Disordered" evidence="1">
    <location>
        <begin position="40"/>
        <end position="72"/>
    </location>
</feature>
<feature type="compositionally biased region" description="Gly residues" evidence="1">
    <location>
        <begin position="46"/>
        <end position="59"/>
    </location>
</feature>
<name>A0AAV6YLB4_ENGPU</name>
<dbReference type="AlphaFoldDB" id="A0AAV6YLB4"/>
<gene>
    <name evidence="2" type="ORF">GDO81_027852</name>
</gene>
<evidence type="ECO:0000313" key="3">
    <source>
        <dbReference type="Proteomes" id="UP000824782"/>
    </source>
</evidence>
<organism evidence="2 3">
    <name type="scientific">Engystomops pustulosus</name>
    <name type="common">Tungara frog</name>
    <name type="synonym">Physalaemus pustulosus</name>
    <dbReference type="NCBI Taxonomy" id="76066"/>
    <lineage>
        <taxon>Eukaryota</taxon>
        <taxon>Metazoa</taxon>
        <taxon>Chordata</taxon>
        <taxon>Craniata</taxon>
        <taxon>Vertebrata</taxon>
        <taxon>Euteleostomi</taxon>
        <taxon>Amphibia</taxon>
        <taxon>Batrachia</taxon>
        <taxon>Anura</taxon>
        <taxon>Neobatrachia</taxon>
        <taxon>Hyloidea</taxon>
        <taxon>Leptodactylidae</taxon>
        <taxon>Leiuperinae</taxon>
        <taxon>Engystomops</taxon>
    </lineage>
</organism>
<keyword evidence="3" id="KW-1185">Reference proteome</keyword>
<evidence type="ECO:0000256" key="1">
    <source>
        <dbReference type="SAM" id="MobiDB-lite"/>
    </source>
</evidence>